<keyword evidence="4" id="KW-1185">Reference proteome</keyword>
<dbReference type="Gene3D" id="2.60.120.1440">
    <property type="match status" value="1"/>
</dbReference>
<dbReference type="InterPro" id="IPR012373">
    <property type="entry name" value="Ferrdict_sens_TM"/>
</dbReference>
<evidence type="ECO:0000313" key="3">
    <source>
        <dbReference type="EMBL" id="PPK65332.1"/>
    </source>
</evidence>
<feature type="domain" description="FecR protein" evidence="1">
    <location>
        <begin position="120"/>
        <end position="212"/>
    </location>
</feature>
<sequence length="325" mass="36175">MPSTQPSSHRQSVSDQATAWFARLHADDVTAAEQEQFKNWYRESQEHAKAYDKMRLLWQQLEAPGKRVHARLAAEQPAPARQPLSGKQPYARRAIALSALVLAVLLSYRLPVHYQNWQSDYYTAPGKQLTVVLDDGSRLTLNTDTALAVNLSDKQRRIELLRGEAFFQVSPDKNRPFIVSNGVANARAVGTAFSVKKTDDDMRVIVSEGTVEVSAGKADAPALVHVNQQVDCQQGRVGPVMASDILETLAWRRGQLIFKRQPLSRVIKEVNRYRSGQIVLINPKLRERIVSGVFDTADPGAVVDGIKTTLKVSSVNLPNQLVLLY</sequence>
<dbReference type="InterPro" id="IPR032623">
    <property type="entry name" value="FecR_N"/>
</dbReference>
<reference evidence="3 4" key="1">
    <citation type="submission" date="2018-02" db="EMBL/GenBank/DDBJ databases">
        <title>Subsurface microbial communities from deep shales in Ohio and West Virginia, USA.</title>
        <authorList>
            <person name="Wrighton K."/>
        </authorList>
    </citation>
    <scope>NUCLEOTIDE SEQUENCE [LARGE SCALE GENOMIC DNA]</scope>
    <source>
        <strain evidence="3 4">OWC-G53F</strain>
    </source>
</reference>
<dbReference type="RefSeq" id="WP_104425228.1">
    <property type="nucleotide sequence ID" value="NZ_PTIY01000021.1"/>
</dbReference>
<proteinExistence type="predicted"/>
<dbReference type="Pfam" id="PF04773">
    <property type="entry name" value="FecR"/>
    <property type="match status" value="1"/>
</dbReference>
<evidence type="ECO:0000259" key="2">
    <source>
        <dbReference type="Pfam" id="PF16220"/>
    </source>
</evidence>
<dbReference type="PANTHER" id="PTHR30273">
    <property type="entry name" value="PERIPLASMIC SIGNAL SENSOR AND SIGMA FACTOR ACTIVATOR FECR-RELATED"/>
    <property type="match status" value="1"/>
</dbReference>
<dbReference type="PANTHER" id="PTHR30273:SF2">
    <property type="entry name" value="PROTEIN FECR"/>
    <property type="match status" value="1"/>
</dbReference>
<name>A0A2S6GJC2_9GAMM</name>
<dbReference type="Proteomes" id="UP000238071">
    <property type="component" value="Unassembled WGS sequence"/>
</dbReference>
<dbReference type="GO" id="GO:0016989">
    <property type="term" value="F:sigma factor antagonist activity"/>
    <property type="evidence" value="ECO:0007669"/>
    <property type="project" value="TreeGrafter"/>
</dbReference>
<dbReference type="Gene3D" id="3.55.50.30">
    <property type="match status" value="1"/>
</dbReference>
<protein>
    <submittedName>
        <fullName evidence="3">FecR family protein</fullName>
    </submittedName>
</protein>
<dbReference type="EMBL" id="PTIY01000021">
    <property type="protein sequence ID" value="PPK65332.1"/>
    <property type="molecule type" value="Genomic_DNA"/>
</dbReference>
<dbReference type="AlphaFoldDB" id="A0A2S6GJC2"/>
<accession>A0A2S6GJC2</accession>
<organism evidence="3 4">
    <name type="scientific">Methylobacter tundripaludum</name>
    <dbReference type="NCBI Taxonomy" id="173365"/>
    <lineage>
        <taxon>Bacteria</taxon>
        <taxon>Pseudomonadati</taxon>
        <taxon>Pseudomonadota</taxon>
        <taxon>Gammaproteobacteria</taxon>
        <taxon>Methylococcales</taxon>
        <taxon>Methylococcaceae</taxon>
        <taxon>Methylobacter</taxon>
    </lineage>
</organism>
<dbReference type="OrthoDB" id="9798846at2"/>
<evidence type="ECO:0000313" key="4">
    <source>
        <dbReference type="Proteomes" id="UP000238071"/>
    </source>
</evidence>
<evidence type="ECO:0000259" key="1">
    <source>
        <dbReference type="Pfam" id="PF04773"/>
    </source>
</evidence>
<comment type="caution">
    <text evidence="3">The sequence shown here is derived from an EMBL/GenBank/DDBJ whole genome shotgun (WGS) entry which is preliminary data.</text>
</comment>
<gene>
    <name evidence="3" type="ORF">B0F88_12120</name>
</gene>
<dbReference type="PIRSF" id="PIRSF018266">
    <property type="entry name" value="FecR"/>
    <property type="match status" value="1"/>
</dbReference>
<dbReference type="Pfam" id="PF16220">
    <property type="entry name" value="DUF4880"/>
    <property type="match status" value="1"/>
</dbReference>
<feature type="domain" description="FecR N-terminal" evidence="2">
    <location>
        <begin position="15"/>
        <end position="55"/>
    </location>
</feature>
<dbReference type="InterPro" id="IPR006860">
    <property type="entry name" value="FecR"/>
</dbReference>